<comment type="similarity">
    <text evidence="1">Belongs to the cytochrome P450 family.</text>
</comment>
<keyword evidence="6" id="KW-0503">Monooxygenase</keyword>
<feature type="transmembrane region" description="Helical" evidence="8">
    <location>
        <begin position="32"/>
        <end position="54"/>
    </location>
</feature>
<dbReference type="GO" id="GO:0020037">
    <property type="term" value="F:heme binding"/>
    <property type="evidence" value="ECO:0007669"/>
    <property type="project" value="InterPro"/>
</dbReference>
<dbReference type="Proteomes" id="UP000693970">
    <property type="component" value="Unassembled WGS sequence"/>
</dbReference>
<gene>
    <name evidence="10" type="ORF">IV203_025858</name>
</gene>
<evidence type="ECO:0000256" key="1">
    <source>
        <dbReference type="ARBA" id="ARBA00010617"/>
    </source>
</evidence>
<keyword evidence="9" id="KW-0732">Signal</keyword>
<name>A0A9K3LHJ1_9STRA</name>
<feature type="region of interest" description="Disordered" evidence="7">
    <location>
        <begin position="516"/>
        <end position="552"/>
    </location>
</feature>
<keyword evidence="2" id="KW-0349">Heme</keyword>
<dbReference type="PANTHER" id="PTHR24291:SF50">
    <property type="entry name" value="BIFUNCTIONAL ALBAFLAVENONE MONOOXYGENASE_TERPENE SYNTHASE"/>
    <property type="match status" value="1"/>
</dbReference>
<reference evidence="10" key="2">
    <citation type="submission" date="2021-04" db="EMBL/GenBank/DDBJ databases">
        <authorList>
            <person name="Podell S."/>
        </authorList>
    </citation>
    <scope>NUCLEOTIDE SEQUENCE</scope>
    <source>
        <strain evidence="10">Hildebrandi</strain>
    </source>
</reference>
<comment type="caution">
    <text evidence="10">The sequence shown here is derived from an EMBL/GenBank/DDBJ whole genome shotgun (WGS) entry which is preliminary data.</text>
</comment>
<feature type="compositionally biased region" description="Polar residues" evidence="7">
    <location>
        <begin position="543"/>
        <end position="552"/>
    </location>
</feature>
<proteinExistence type="inferred from homology"/>
<protein>
    <submittedName>
        <fullName evidence="10">Cytochrome P450</fullName>
    </submittedName>
</protein>
<accession>A0A9K3LHJ1</accession>
<dbReference type="InterPro" id="IPR001128">
    <property type="entry name" value="Cyt_P450"/>
</dbReference>
<reference evidence="10" key="1">
    <citation type="journal article" date="2021" name="Sci. Rep.">
        <title>Diploid genomic architecture of Nitzschia inconspicua, an elite biomass production diatom.</title>
        <authorList>
            <person name="Oliver A."/>
            <person name="Podell S."/>
            <person name="Pinowska A."/>
            <person name="Traller J.C."/>
            <person name="Smith S.R."/>
            <person name="McClure R."/>
            <person name="Beliaev A."/>
            <person name="Bohutskyi P."/>
            <person name="Hill E.A."/>
            <person name="Rabines A."/>
            <person name="Zheng H."/>
            <person name="Allen L.Z."/>
            <person name="Kuo A."/>
            <person name="Grigoriev I.V."/>
            <person name="Allen A.E."/>
            <person name="Hazlebeck D."/>
            <person name="Allen E.E."/>
        </authorList>
    </citation>
    <scope>NUCLEOTIDE SEQUENCE</scope>
    <source>
        <strain evidence="10">Hildebrandi</strain>
    </source>
</reference>
<evidence type="ECO:0000313" key="11">
    <source>
        <dbReference type="Proteomes" id="UP000693970"/>
    </source>
</evidence>
<evidence type="ECO:0000256" key="3">
    <source>
        <dbReference type="ARBA" id="ARBA00022723"/>
    </source>
</evidence>
<evidence type="ECO:0000256" key="2">
    <source>
        <dbReference type="ARBA" id="ARBA00022617"/>
    </source>
</evidence>
<dbReference type="AlphaFoldDB" id="A0A9K3LHJ1"/>
<feature type="chain" id="PRO_5039896830" evidence="9">
    <location>
        <begin position="16"/>
        <end position="625"/>
    </location>
</feature>
<keyword evidence="8" id="KW-0472">Membrane</keyword>
<keyword evidence="11" id="KW-1185">Reference proteome</keyword>
<evidence type="ECO:0000256" key="9">
    <source>
        <dbReference type="SAM" id="SignalP"/>
    </source>
</evidence>
<feature type="region of interest" description="Disordered" evidence="7">
    <location>
        <begin position="412"/>
        <end position="436"/>
    </location>
</feature>
<evidence type="ECO:0000256" key="7">
    <source>
        <dbReference type="SAM" id="MobiDB-lite"/>
    </source>
</evidence>
<dbReference type="OrthoDB" id="47084at2759"/>
<dbReference type="PANTHER" id="PTHR24291">
    <property type="entry name" value="CYTOCHROME P450 FAMILY 4"/>
    <property type="match status" value="1"/>
</dbReference>
<keyword evidence="4" id="KW-0560">Oxidoreductase</keyword>
<evidence type="ECO:0000256" key="5">
    <source>
        <dbReference type="ARBA" id="ARBA00023004"/>
    </source>
</evidence>
<keyword evidence="3" id="KW-0479">Metal-binding</keyword>
<evidence type="ECO:0000256" key="6">
    <source>
        <dbReference type="ARBA" id="ARBA00023033"/>
    </source>
</evidence>
<keyword evidence="5" id="KW-0408">Iron</keyword>
<feature type="signal peptide" evidence="9">
    <location>
        <begin position="1"/>
        <end position="15"/>
    </location>
</feature>
<dbReference type="Pfam" id="PF00067">
    <property type="entry name" value="p450"/>
    <property type="match status" value="1"/>
</dbReference>
<keyword evidence="8" id="KW-0812">Transmembrane</keyword>
<dbReference type="GO" id="GO:0004497">
    <property type="term" value="F:monooxygenase activity"/>
    <property type="evidence" value="ECO:0007669"/>
    <property type="project" value="UniProtKB-KW"/>
</dbReference>
<keyword evidence="8" id="KW-1133">Transmembrane helix</keyword>
<dbReference type="GO" id="GO:0016705">
    <property type="term" value="F:oxidoreductase activity, acting on paired donors, with incorporation or reduction of molecular oxygen"/>
    <property type="evidence" value="ECO:0007669"/>
    <property type="project" value="InterPro"/>
</dbReference>
<evidence type="ECO:0000313" key="10">
    <source>
        <dbReference type="EMBL" id="KAG7362192.1"/>
    </source>
</evidence>
<evidence type="ECO:0000256" key="8">
    <source>
        <dbReference type="SAM" id="Phobius"/>
    </source>
</evidence>
<dbReference type="InterPro" id="IPR050196">
    <property type="entry name" value="Cytochrome_P450_Monoox"/>
</dbReference>
<dbReference type="GO" id="GO:0005506">
    <property type="term" value="F:iron ion binding"/>
    <property type="evidence" value="ECO:0007669"/>
    <property type="project" value="InterPro"/>
</dbReference>
<evidence type="ECO:0000256" key="4">
    <source>
        <dbReference type="ARBA" id="ARBA00023002"/>
    </source>
</evidence>
<sequence>MMVSFLFQLAGVIAAADPTVDDRTNSDFSYSSGSVMFGFCFLTLAFAIAVKFYIDHQTKRKQNQDAVPGFPSPPNSHWLFGHLIVLHSGGGGLRPDGSPKTFIDGYQAVYVKHADPDSGRGSFWFFTVPAVYLTRGKDVKAVLSASSYRAPTTVVEIHTKQFLGKKALVNLMGKEWRLYRSAVHKSFTPKAIQQSQHIIDRVGSVLTDTLLAQVETAPSKQLTMQVLPIMKMATMDVFGVAAFNFDFRCTETLTLSPVAAAFEYLGKEYTRRLKSPWDIASWWYDLPTPANRQYKRQKNIIRTFVRNQIQEERRKLATGNVTDEVASASSGSTSLTTTTTSDVLANLVKAADSEAAKEGNAASNDEALGDVLMTLLFGGYDTTSITLSYALYLLAKHPDYQSHCIKEIEAVFGSGNGQPSKSDDDSGSGASRNIGPDQLPYMKAVIMETLRLYPPAPLTSRTLEKGIQLPPVPNSEQKPQSLEQGQLIMLPIWCIQRDPHNFPHPDEMLPGRWVQKSKSSENIPGHSPWKDRPYNEGDDDRTSLSVPPSNETIPAGNRDAFCAFAAGGRNCVGRVLAMQEAVTLLASLIRRLKFELVASDYQVRPTNAAVIQQPSDGLPMIISKR</sequence>
<dbReference type="EMBL" id="JAGRRH010000012">
    <property type="protein sequence ID" value="KAG7362192.1"/>
    <property type="molecule type" value="Genomic_DNA"/>
</dbReference>
<organism evidence="10 11">
    <name type="scientific">Nitzschia inconspicua</name>
    <dbReference type="NCBI Taxonomy" id="303405"/>
    <lineage>
        <taxon>Eukaryota</taxon>
        <taxon>Sar</taxon>
        <taxon>Stramenopiles</taxon>
        <taxon>Ochrophyta</taxon>
        <taxon>Bacillariophyta</taxon>
        <taxon>Bacillariophyceae</taxon>
        <taxon>Bacillariophycidae</taxon>
        <taxon>Bacillariales</taxon>
        <taxon>Bacillariaceae</taxon>
        <taxon>Nitzschia</taxon>
    </lineage>
</organism>